<dbReference type="GO" id="GO:0005737">
    <property type="term" value="C:cytoplasm"/>
    <property type="evidence" value="ECO:0007669"/>
    <property type="project" value="TreeGrafter"/>
</dbReference>
<protein>
    <recommendedName>
        <fullName evidence="5">HpcH/HpaI aldolase/citrate lyase domain-containing protein</fullName>
    </recommendedName>
</protein>
<dbReference type="AlphaFoldDB" id="A0A812N3Q3"/>
<dbReference type="Pfam" id="PF03328">
    <property type="entry name" value="HpcH_HpaI"/>
    <property type="match status" value="1"/>
</dbReference>
<evidence type="ECO:0000313" key="6">
    <source>
        <dbReference type="EMBL" id="CAE7271268.1"/>
    </source>
</evidence>
<feature type="domain" description="HpcH/HpaI aldolase/citrate lyase" evidence="5">
    <location>
        <begin position="80"/>
        <end position="311"/>
    </location>
</feature>
<feature type="region of interest" description="Disordered" evidence="4">
    <location>
        <begin position="1"/>
        <end position="20"/>
    </location>
</feature>
<dbReference type="PANTHER" id="PTHR30502">
    <property type="entry name" value="2-KETO-3-DEOXY-L-RHAMNONATE ALDOLASE"/>
    <property type="match status" value="1"/>
</dbReference>
<dbReference type="GO" id="GO:0046872">
    <property type="term" value="F:metal ion binding"/>
    <property type="evidence" value="ECO:0007669"/>
    <property type="project" value="UniProtKB-KW"/>
</dbReference>
<gene>
    <name evidence="6" type="ORF">SPIL2461_LOCUS5967</name>
</gene>
<dbReference type="OrthoDB" id="1621678at2759"/>
<organism evidence="6 7">
    <name type="scientific">Symbiodinium pilosum</name>
    <name type="common">Dinoflagellate</name>
    <dbReference type="NCBI Taxonomy" id="2952"/>
    <lineage>
        <taxon>Eukaryota</taxon>
        <taxon>Sar</taxon>
        <taxon>Alveolata</taxon>
        <taxon>Dinophyceae</taxon>
        <taxon>Suessiales</taxon>
        <taxon>Symbiodiniaceae</taxon>
        <taxon>Symbiodinium</taxon>
    </lineage>
</organism>
<evidence type="ECO:0000256" key="2">
    <source>
        <dbReference type="ARBA" id="ARBA00022723"/>
    </source>
</evidence>
<dbReference type="InterPro" id="IPR040442">
    <property type="entry name" value="Pyrv_kinase-like_dom_sf"/>
</dbReference>
<dbReference type="EMBL" id="CAJNIZ010008764">
    <property type="protein sequence ID" value="CAE7271268.1"/>
    <property type="molecule type" value="Genomic_DNA"/>
</dbReference>
<dbReference type="InterPro" id="IPR050251">
    <property type="entry name" value="HpcH-HpaI_aldolase"/>
</dbReference>
<keyword evidence="2" id="KW-0479">Metal-binding</keyword>
<evidence type="ECO:0000256" key="1">
    <source>
        <dbReference type="ARBA" id="ARBA00005568"/>
    </source>
</evidence>
<dbReference type="PANTHER" id="PTHR30502:SF0">
    <property type="entry name" value="PHOSPHOENOLPYRUVATE CARBOXYLASE FAMILY PROTEIN"/>
    <property type="match status" value="1"/>
</dbReference>
<reference evidence="6" key="1">
    <citation type="submission" date="2021-02" db="EMBL/GenBank/DDBJ databases">
        <authorList>
            <person name="Dougan E. K."/>
            <person name="Rhodes N."/>
            <person name="Thang M."/>
            <person name="Chan C."/>
        </authorList>
    </citation>
    <scope>NUCLEOTIDE SEQUENCE</scope>
</reference>
<name>A0A812N3Q3_SYMPI</name>
<dbReference type="InterPro" id="IPR005000">
    <property type="entry name" value="Aldolase/citrate-lyase_domain"/>
</dbReference>
<dbReference type="Proteomes" id="UP000649617">
    <property type="component" value="Unassembled WGS sequence"/>
</dbReference>
<dbReference type="SUPFAM" id="SSF51621">
    <property type="entry name" value="Phosphoenolpyruvate/pyruvate domain"/>
    <property type="match status" value="1"/>
</dbReference>
<evidence type="ECO:0000259" key="5">
    <source>
        <dbReference type="Pfam" id="PF03328"/>
    </source>
</evidence>
<feature type="non-terminal residue" evidence="6">
    <location>
        <position position="1"/>
    </location>
</feature>
<comment type="similarity">
    <text evidence="1">Belongs to the HpcH/HpaI aldolase family.</text>
</comment>
<dbReference type="Gene3D" id="3.20.20.60">
    <property type="entry name" value="Phosphoenolpyruvate-binding domains"/>
    <property type="match status" value="1"/>
</dbReference>
<evidence type="ECO:0000313" key="7">
    <source>
        <dbReference type="Proteomes" id="UP000649617"/>
    </source>
</evidence>
<evidence type="ECO:0000256" key="4">
    <source>
        <dbReference type="SAM" id="MobiDB-lite"/>
    </source>
</evidence>
<sequence length="339" mass="36966">EESSEVSSIHPPPLPRMVGGRFRMRGEIGSGSYSEVFMGEDDDSGERPRSLAQIFARRSMSIADESGKTFKEELRAGKPKMGLFLNSSSPTVAEQLSCAGYDWLLVDMQHGPMDTMMLSSMLCAIHSGGAKSMVRVAGAHDRGGIQQALDLGADGILVPYINTADEAKQAVSCCKYPTEGTRSVYFPQRSTNKKGLLGYVGNANANVIVALQVETHDCIKNIDAIAAVKGLDLLFLGQNDLCMSAGLFEKYEFPKMYTSPELDEMTGKLIEAAKKNAVVLGVFLFGTDRVKEFLEKGFPFISIGNDLHHVMTQADTHMEALDKAAASLEKPWKKRQLQA</sequence>
<evidence type="ECO:0000256" key="3">
    <source>
        <dbReference type="ARBA" id="ARBA00023239"/>
    </source>
</evidence>
<keyword evidence="3" id="KW-0456">Lyase</keyword>
<comment type="caution">
    <text evidence="6">The sequence shown here is derived from an EMBL/GenBank/DDBJ whole genome shotgun (WGS) entry which is preliminary data.</text>
</comment>
<dbReference type="GO" id="GO:0016832">
    <property type="term" value="F:aldehyde-lyase activity"/>
    <property type="evidence" value="ECO:0007669"/>
    <property type="project" value="TreeGrafter"/>
</dbReference>
<proteinExistence type="inferred from homology"/>
<keyword evidence="7" id="KW-1185">Reference proteome</keyword>
<accession>A0A812N3Q3</accession>
<dbReference type="InterPro" id="IPR015813">
    <property type="entry name" value="Pyrv/PenolPyrv_kinase-like_dom"/>
</dbReference>